<evidence type="ECO:0000313" key="1">
    <source>
        <dbReference type="EMBL" id="EJW04005.1"/>
    </source>
</evidence>
<reference evidence="2" key="2">
    <citation type="submission" date="2015-07" db="EMBL/GenBank/DDBJ databases">
        <title>Contrasting host-pathogen interactions and genome evolution in two generalist and specialist microsporidian pathogens of mosquitoes.</title>
        <authorList>
            <consortium name="The Broad Institute Genomics Platform"/>
            <consortium name="The Broad Institute Genome Sequencing Center for Infectious Disease"/>
            <person name="Cuomo C.A."/>
            <person name="Sanscrainte N.D."/>
            <person name="Goldberg J.M."/>
            <person name="Heiman D."/>
            <person name="Young S."/>
            <person name="Zeng Q."/>
            <person name="Becnel J.J."/>
            <person name="Birren B.W."/>
        </authorList>
    </citation>
    <scope>NUCLEOTIDE SEQUENCE [LARGE SCALE GENOMIC DNA]</scope>
    <source>
        <strain evidence="2">USNM 41457</strain>
    </source>
</reference>
<dbReference type="EMBL" id="AFBI03000025">
    <property type="protein sequence ID" value="EJW04005.1"/>
    <property type="molecule type" value="Genomic_DNA"/>
</dbReference>
<dbReference type="AlphaFoldDB" id="J9DN93"/>
<comment type="caution">
    <text evidence="1">The sequence shown here is derived from an EMBL/GenBank/DDBJ whole genome shotgun (WGS) entry which is preliminary data.</text>
</comment>
<accession>J9DN93</accession>
<evidence type="ECO:0000313" key="2">
    <source>
        <dbReference type="Proteomes" id="UP000003163"/>
    </source>
</evidence>
<keyword evidence="2" id="KW-1185">Reference proteome</keyword>
<dbReference type="InParanoid" id="J9DN93"/>
<organism evidence="1 2">
    <name type="scientific">Edhazardia aedis (strain USNM 41457)</name>
    <name type="common">Microsporidian parasite</name>
    <dbReference type="NCBI Taxonomy" id="1003232"/>
    <lineage>
        <taxon>Eukaryota</taxon>
        <taxon>Fungi</taxon>
        <taxon>Fungi incertae sedis</taxon>
        <taxon>Microsporidia</taxon>
        <taxon>Edhazardia</taxon>
    </lineage>
</organism>
<gene>
    <name evidence="1" type="ORF">EDEG_01699</name>
</gene>
<dbReference type="VEuPathDB" id="MicrosporidiaDB:EDEG_01699"/>
<sequence length="112" mass="13446">MPKYNFLRLPTNVLLNISPTTGTDPNLMRKDTSKVKSLFHQYLTTSIRWARQDNQLDRIAKMETIIMKMFLNMKFVTFYSFRCEFRGILNNEFIFSMFEILKYYCVFSATRI</sequence>
<name>J9DN93_EDHAE</name>
<proteinExistence type="predicted"/>
<dbReference type="HOGENOM" id="CLU_2145807_0_0_1"/>
<reference evidence="1 2" key="1">
    <citation type="submission" date="2011-08" db="EMBL/GenBank/DDBJ databases">
        <authorList>
            <person name="Liu Z.J."/>
            <person name="Shi F.L."/>
            <person name="Lu J.Q."/>
            <person name="Li M."/>
            <person name="Wang Z.L."/>
        </authorList>
    </citation>
    <scope>NUCLEOTIDE SEQUENCE [LARGE SCALE GENOMIC DNA]</scope>
    <source>
        <strain evidence="1 2">USNM 41457</strain>
    </source>
</reference>
<protein>
    <submittedName>
        <fullName evidence="1">Uncharacterized protein</fullName>
    </submittedName>
</protein>
<dbReference type="Proteomes" id="UP000003163">
    <property type="component" value="Unassembled WGS sequence"/>
</dbReference>